<dbReference type="SUPFAM" id="SSF48452">
    <property type="entry name" value="TPR-like"/>
    <property type="match status" value="2"/>
</dbReference>
<evidence type="ECO:0000313" key="7">
    <source>
        <dbReference type="Proteomes" id="UP000434172"/>
    </source>
</evidence>
<dbReference type="GO" id="GO:0047499">
    <property type="term" value="F:calcium-independent phospholipase A2 activity"/>
    <property type="evidence" value="ECO:0007669"/>
    <property type="project" value="TreeGrafter"/>
</dbReference>
<dbReference type="Pfam" id="PF13424">
    <property type="entry name" value="TPR_12"/>
    <property type="match status" value="1"/>
</dbReference>
<dbReference type="PRINTS" id="PR00364">
    <property type="entry name" value="DISEASERSIST"/>
</dbReference>
<comment type="caution">
    <text evidence="6">The sequence shown here is derived from an EMBL/GenBank/DDBJ whole genome shotgun (WGS) entry which is preliminary data.</text>
</comment>
<dbReference type="Gene3D" id="3.40.50.300">
    <property type="entry name" value="P-loop containing nucleotide triphosphate hydrolases"/>
    <property type="match status" value="1"/>
</dbReference>
<name>A0A8H3WUD7_9PEZI</name>
<feature type="short sequence motif" description="GXSXG" evidence="4">
    <location>
        <begin position="70"/>
        <end position="74"/>
    </location>
</feature>
<feature type="active site" description="Proton acceptor" evidence="4">
    <location>
        <position position="212"/>
    </location>
</feature>
<evidence type="ECO:0000256" key="4">
    <source>
        <dbReference type="PROSITE-ProRule" id="PRU01161"/>
    </source>
</evidence>
<reference evidence="6 7" key="1">
    <citation type="submission" date="2019-12" db="EMBL/GenBank/DDBJ databases">
        <title>A genome sequence resource for the geographically widespread anthracnose pathogen Colletotrichum asianum.</title>
        <authorList>
            <person name="Meng Y."/>
        </authorList>
    </citation>
    <scope>NUCLEOTIDE SEQUENCE [LARGE SCALE GENOMIC DNA]</scope>
    <source>
        <strain evidence="6 7">ICMP 18580</strain>
    </source>
</reference>
<dbReference type="GO" id="GO:0016042">
    <property type="term" value="P:lipid catabolic process"/>
    <property type="evidence" value="ECO:0007669"/>
    <property type="project" value="UniProtKB-UniRule"/>
</dbReference>
<keyword evidence="6" id="KW-0808">Transferase</keyword>
<feature type="short sequence motif" description="GXGXXG" evidence="4">
    <location>
        <begin position="30"/>
        <end position="35"/>
    </location>
</feature>
<evidence type="ECO:0000256" key="2">
    <source>
        <dbReference type="ARBA" id="ARBA00022963"/>
    </source>
</evidence>
<feature type="short sequence motif" description="DGA/G" evidence="4">
    <location>
        <begin position="212"/>
        <end position="214"/>
    </location>
</feature>
<dbReference type="Pfam" id="PF01734">
    <property type="entry name" value="Patatin"/>
    <property type="match status" value="1"/>
</dbReference>
<evidence type="ECO:0000259" key="5">
    <source>
        <dbReference type="PROSITE" id="PS51635"/>
    </source>
</evidence>
<keyword evidence="7" id="KW-1185">Reference proteome</keyword>
<keyword evidence="2 4" id="KW-0442">Lipid degradation</keyword>
<dbReference type="InterPro" id="IPR002641">
    <property type="entry name" value="PNPLA_dom"/>
</dbReference>
<accession>A0A8H3WUD7</accession>
<dbReference type="CDD" id="cd20270">
    <property type="entry name" value="Complex1_LYR_SDHAF3_LYRM10"/>
    <property type="match status" value="1"/>
</dbReference>
<evidence type="ECO:0000256" key="1">
    <source>
        <dbReference type="ARBA" id="ARBA00022801"/>
    </source>
</evidence>
<dbReference type="SUPFAM" id="SSF52151">
    <property type="entry name" value="FabD/lysophospholipase-like"/>
    <property type="match status" value="1"/>
</dbReference>
<dbReference type="SUPFAM" id="SSF52540">
    <property type="entry name" value="P-loop containing nucleoside triphosphate hydrolases"/>
    <property type="match status" value="1"/>
</dbReference>
<dbReference type="PANTHER" id="PTHR24185:SF1">
    <property type="entry name" value="CALCIUM-INDEPENDENT PHOSPHOLIPASE A2-GAMMA"/>
    <property type="match status" value="1"/>
</dbReference>
<dbReference type="GO" id="GO:0016020">
    <property type="term" value="C:membrane"/>
    <property type="evidence" value="ECO:0007669"/>
    <property type="project" value="TreeGrafter"/>
</dbReference>
<keyword evidence="6" id="KW-0418">Kinase</keyword>
<keyword evidence="3 4" id="KW-0443">Lipid metabolism</keyword>
<dbReference type="InterPro" id="IPR027417">
    <property type="entry name" value="P-loop_NTPase"/>
</dbReference>
<feature type="active site" description="Nucleophile" evidence="4">
    <location>
        <position position="72"/>
    </location>
</feature>
<dbReference type="GO" id="GO:0046486">
    <property type="term" value="P:glycerolipid metabolic process"/>
    <property type="evidence" value="ECO:0007669"/>
    <property type="project" value="UniProtKB-ARBA"/>
</dbReference>
<feature type="domain" description="PNPLA" evidence="5">
    <location>
        <begin position="26"/>
        <end position="225"/>
    </location>
</feature>
<dbReference type="InterPro" id="IPR011990">
    <property type="entry name" value="TPR-like_helical_dom_sf"/>
</dbReference>
<dbReference type="PROSITE" id="PS51635">
    <property type="entry name" value="PNPLA"/>
    <property type="match status" value="1"/>
</dbReference>
<dbReference type="OrthoDB" id="1658288at2759"/>
<dbReference type="InterPro" id="IPR016035">
    <property type="entry name" value="Acyl_Trfase/lysoPLipase"/>
</dbReference>
<dbReference type="Pfam" id="PF13233">
    <property type="entry name" value="Complex1_LYR_2"/>
    <property type="match status" value="1"/>
</dbReference>
<dbReference type="EMBL" id="WOWK01000001">
    <property type="protein sequence ID" value="KAF0332496.1"/>
    <property type="molecule type" value="Genomic_DNA"/>
</dbReference>
<dbReference type="GO" id="GO:0043531">
    <property type="term" value="F:ADP binding"/>
    <property type="evidence" value="ECO:0007669"/>
    <property type="project" value="InterPro"/>
</dbReference>
<dbReference type="Gene3D" id="3.40.1090.10">
    <property type="entry name" value="Cytosolic phospholipase A2 catalytic domain"/>
    <property type="match status" value="1"/>
</dbReference>
<organism evidence="6 7">
    <name type="scientific">Colletotrichum asianum</name>
    <dbReference type="NCBI Taxonomy" id="702518"/>
    <lineage>
        <taxon>Eukaryota</taxon>
        <taxon>Fungi</taxon>
        <taxon>Dikarya</taxon>
        <taxon>Ascomycota</taxon>
        <taxon>Pezizomycotina</taxon>
        <taxon>Sordariomycetes</taxon>
        <taxon>Hypocreomycetidae</taxon>
        <taxon>Glomerellales</taxon>
        <taxon>Glomerellaceae</taxon>
        <taxon>Colletotrichum</taxon>
        <taxon>Colletotrichum gloeosporioides species complex</taxon>
    </lineage>
</organism>
<dbReference type="AlphaFoldDB" id="A0A8H3WUD7"/>
<dbReference type="Pfam" id="PF00931">
    <property type="entry name" value="NB-ARC"/>
    <property type="match status" value="1"/>
</dbReference>
<evidence type="ECO:0000256" key="3">
    <source>
        <dbReference type="ARBA" id="ARBA00023098"/>
    </source>
</evidence>
<evidence type="ECO:0000313" key="6">
    <source>
        <dbReference type="EMBL" id="KAF0332496.1"/>
    </source>
</evidence>
<dbReference type="Proteomes" id="UP000434172">
    <property type="component" value="Unassembled WGS sequence"/>
</dbReference>
<dbReference type="CDD" id="cd07216">
    <property type="entry name" value="Pat17_PNPLA8_PNPLA9_like3"/>
    <property type="match status" value="1"/>
</dbReference>
<feature type="non-terminal residue" evidence="6">
    <location>
        <position position="1"/>
    </location>
</feature>
<dbReference type="Gene3D" id="1.25.40.10">
    <property type="entry name" value="Tetratricopeptide repeat domain"/>
    <property type="match status" value="2"/>
</dbReference>
<gene>
    <name evidence="6" type="ORF">GQ607_000512</name>
</gene>
<sequence>VFIHCVQSEVRMADDQDSNNDPVYLLSLDGGGVRGISELVILHEIMKRLQKVAGLKELPRPRDYFHLIGGTSTGGLIAILLGRMGMTTEEAIKGYEDFAATVFCKRNRRLLERTFKEKTLEKVIRDIVAATGLKTTVMIDETRDRNSLGHAFVCSVPRSNMFEAYLFRTYRGKSNHAHNVEIWEAARATSSAPGFFNPVHVKVEAVKEYYYDGALAYNNPAKLVLDEADSYLGSDRKLGFLLSLGTGLKITDKAFKVEADAEKAVEHALELTKKPVRSLSGSLLSRDSLPVYKHIKTSLTDPERTHHELDQWFRGIPNAYFRLNLDKGAADIKLNEYKKMKLLREATEKYLKKDEVSASIDKIVSMLHKKEGVEMPLEATCRATSYEAFRHAMVQDVRQRTISSPQFTGRAAILNKLDRHFCERKPGSSPRRLLRIWGMGGVGKTQIALKFRDLHGSRFDHVFWINAATTDSIYESFRKVTAQIYGGNPSRPNITGVLNWLSQNRSEEWLLVFDNNDSDSVDVSKYIPEGNTGNILFTSRRKDIKPTLDHNQTYAVDIMDEKDAVALLLRSSKLEDQLLYSDDQQYVGQIVQELGYLPLAIDQAGSYIDMQECTFKDYLFDFRSGRKQLMEDASMGRGAFHDNPAVYGTFELSYAALQKKSKEDNREGRAALNALRILCIFCFYHNENLMEQILDRAATDKRFEADYLGDDGGGIAPLPLAGLTQEGEWDPANFRDGIRILKSYSLIKKSAMNETWHSMHVLVHSWARDRMDPEAFVFQRRAARLLLFFSVRRQDKLSDELYASQVLPHLRACLGHRGEEDLEWMRRTEHEGKFARALVELGLWQDATAQWEAILADREQHLDRTEWPVISGMWDLAKAYRDWGRLEKSEKVFEEIITLLPQCPQKRMAALKLWDIHIDLSKVYLQQARYSAAKTLLFWVFETVESYGWPSGVFRRTVTTLATVLRLNGETEAALGVESFILHRCIDDAKIGPGHRITMGCISNIAALRCEMGLYQKADEMWREVLDIDEDLRGKEHPITLNSKRNVATGCAKLEKFWEAEDILREVLVVSERVLGKDHLDTLTTMDQLAEFVTPIHPPSCLYRHKMRSSSVLRMASASIPKGLGTAPMALLPPIPLYRRLLRAHRKYLPQEMRVLGDEYIKAEFRAHRNVDNPAHLIGFLTEWQLYAQKVEGDQWKGDKIDPVKVAKMSDEQIAQLYELMQAIKDRSKQGDGEEEQS</sequence>
<dbReference type="GO" id="GO:0016301">
    <property type="term" value="F:kinase activity"/>
    <property type="evidence" value="ECO:0007669"/>
    <property type="project" value="UniProtKB-KW"/>
</dbReference>
<dbReference type="GO" id="GO:0019369">
    <property type="term" value="P:arachidonate metabolic process"/>
    <property type="evidence" value="ECO:0007669"/>
    <property type="project" value="TreeGrafter"/>
</dbReference>
<dbReference type="PANTHER" id="PTHR24185">
    <property type="entry name" value="CALCIUM-INDEPENDENT PHOSPHOLIPASE A2-GAMMA"/>
    <property type="match status" value="1"/>
</dbReference>
<proteinExistence type="predicted"/>
<dbReference type="InterPro" id="IPR002182">
    <property type="entry name" value="NB-ARC"/>
</dbReference>
<protein>
    <submittedName>
        <fullName evidence="6">Protein kinase subdomain-containing protein</fullName>
    </submittedName>
</protein>
<keyword evidence="1 4" id="KW-0378">Hydrolase</keyword>